<protein>
    <recommendedName>
        <fullName evidence="1">3-keto-alpha-glucoside-1,2-lyase/3-keto-2-hydroxy-glucal hydratase domain-containing protein</fullName>
    </recommendedName>
</protein>
<evidence type="ECO:0000259" key="1">
    <source>
        <dbReference type="Pfam" id="PF06439"/>
    </source>
</evidence>
<keyword evidence="3" id="KW-1185">Reference proteome</keyword>
<dbReference type="Pfam" id="PF06439">
    <property type="entry name" value="3keto-disac_hyd"/>
    <property type="match status" value="1"/>
</dbReference>
<organism evidence="2 3">
    <name type="scientific">Sphingomonas sanxanigenens DSM 19645 = NX02</name>
    <dbReference type="NCBI Taxonomy" id="1123269"/>
    <lineage>
        <taxon>Bacteria</taxon>
        <taxon>Pseudomonadati</taxon>
        <taxon>Pseudomonadota</taxon>
        <taxon>Alphaproteobacteria</taxon>
        <taxon>Sphingomonadales</taxon>
        <taxon>Sphingomonadaceae</taxon>
        <taxon>Sphingomonas</taxon>
    </lineage>
</organism>
<gene>
    <name evidence="2" type="ORF">NX02_06485</name>
</gene>
<evidence type="ECO:0000313" key="3">
    <source>
        <dbReference type="Proteomes" id="UP000018851"/>
    </source>
</evidence>
<sequence>MLTIRGSDGQESRGGGDIITIKRYSDFDLTFDFRITEGANSGVKIFAQTDISPLDRVTGKPTPIGSGIGMEFQILDDARHPDAKAGRDGNRTTGSFYDVIPAPKTKKMMPVGEWNHGRIVSRKGHITYYLNGQQTVDFVRGSGAFDAGVAQSKFRDITGFGEWADGHILLQDHGDTVSFTNLKIREFPTGR</sequence>
<evidence type="ECO:0000313" key="2">
    <source>
        <dbReference type="EMBL" id="AHE53027.1"/>
    </source>
</evidence>
<dbReference type="Proteomes" id="UP000018851">
    <property type="component" value="Chromosome"/>
</dbReference>
<reference evidence="2 3" key="1">
    <citation type="submission" date="2013-07" db="EMBL/GenBank/DDBJ databases">
        <title>Completed genome of Sphingomonas sanxanigenens NX02.</title>
        <authorList>
            <person name="Ma T."/>
            <person name="Huang H."/>
            <person name="Wu M."/>
            <person name="Li X."/>
            <person name="Li G."/>
        </authorList>
    </citation>
    <scope>NUCLEOTIDE SEQUENCE [LARGE SCALE GENOMIC DNA]</scope>
    <source>
        <strain evidence="2 3">NX02</strain>
    </source>
</reference>
<dbReference type="HOGENOM" id="CLU_073042_0_0_5"/>
<dbReference type="GO" id="GO:0016787">
    <property type="term" value="F:hydrolase activity"/>
    <property type="evidence" value="ECO:0007669"/>
    <property type="project" value="InterPro"/>
</dbReference>
<name>W0A978_9SPHN</name>
<dbReference type="InterPro" id="IPR010496">
    <property type="entry name" value="AL/BT2_dom"/>
</dbReference>
<dbReference type="PATRIC" id="fig|1123269.5.peg.1256"/>
<dbReference type="STRING" id="1123269.NX02_06485"/>
<dbReference type="EMBL" id="CP006644">
    <property type="protein sequence ID" value="AHE53027.1"/>
    <property type="molecule type" value="Genomic_DNA"/>
</dbReference>
<dbReference type="eggNOG" id="COG2152">
    <property type="taxonomic scope" value="Bacteria"/>
</dbReference>
<feature type="domain" description="3-keto-alpha-glucoside-1,2-lyase/3-keto-2-hydroxy-glucal hydratase" evidence="1">
    <location>
        <begin position="8"/>
        <end position="185"/>
    </location>
</feature>
<dbReference type="AlphaFoldDB" id="W0A978"/>
<proteinExistence type="predicted"/>
<dbReference type="KEGG" id="ssan:NX02_06485"/>
<accession>W0A978</accession>
<dbReference type="Gene3D" id="2.60.120.560">
    <property type="entry name" value="Exo-inulinase, domain 1"/>
    <property type="match status" value="1"/>
</dbReference>